<dbReference type="STRING" id="671065.MetMK1DRAFT_00005960"/>
<dbReference type="AlphaFoldDB" id="H2C1H3"/>
<dbReference type="InterPro" id="IPR007197">
    <property type="entry name" value="rSAM"/>
</dbReference>
<dbReference type="PANTHER" id="PTHR11228">
    <property type="entry name" value="RADICAL SAM DOMAIN PROTEIN"/>
    <property type="match status" value="1"/>
</dbReference>
<dbReference type="Gene3D" id="3.20.20.70">
    <property type="entry name" value="Aldolase class I"/>
    <property type="match status" value="1"/>
</dbReference>
<dbReference type="GO" id="GO:0006783">
    <property type="term" value="P:heme biosynthetic process"/>
    <property type="evidence" value="ECO:0007669"/>
    <property type="project" value="TreeGrafter"/>
</dbReference>
<dbReference type="InterPro" id="IPR022563">
    <property type="entry name" value="DUF3463"/>
</dbReference>
<reference evidence="7 8" key="1">
    <citation type="submission" date="2012-01" db="EMBL/GenBank/DDBJ databases">
        <title>Improved High-Quality Draft sequence of Metallosphaera yellowstonensis MK1.</title>
        <authorList>
            <consortium name="US DOE Joint Genome Institute"/>
            <person name="Lucas S."/>
            <person name="Han J."/>
            <person name="Cheng J.-F."/>
            <person name="Goodwin L."/>
            <person name="Pitluck S."/>
            <person name="Peters L."/>
            <person name="Teshima H."/>
            <person name="Detter J.C."/>
            <person name="Han C."/>
            <person name="Tapia R."/>
            <person name="Land M."/>
            <person name="Hauser L."/>
            <person name="Kyrpides N."/>
            <person name="Kozubal M."/>
            <person name="Macur R.E."/>
            <person name="Jay Z."/>
            <person name="Inskeep W."/>
            <person name="Woyke T."/>
        </authorList>
    </citation>
    <scope>NUCLEOTIDE SEQUENCE [LARGE SCALE GENOMIC DNA]</scope>
    <source>
        <strain evidence="7 8">MK1</strain>
    </source>
</reference>
<evidence type="ECO:0000256" key="5">
    <source>
        <dbReference type="SAM" id="MobiDB-lite"/>
    </source>
</evidence>
<protein>
    <submittedName>
        <fullName evidence="7">Archaeal radical SAM protein, PTO1314 family</fullName>
    </submittedName>
</protein>
<keyword evidence="4" id="KW-0411">Iron-sulfur</keyword>
<dbReference type="OrthoDB" id="5620at2157"/>
<organism evidence="7 8">
    <name type="scientific">Metallosphaera yellowstonensis MK1</name>
    <dbReference type="NCBI Taxonomy" id="671065"/>
    <lineage>
        <taxon>Archaea</taxon>
        <taxon>Thermoproteota</taxon>
        <taxon>Thermoprotei</taxon>
        <taxon>Sulfolobales</taxon>
        <taxon>Sulfolobaceae</taxon>
        <taxon>Metallosphaera</taxon>
    </lineage>
</organism>
<dbReference type="GO" id="GO:0051536">
    <property type="term" value="F:iron-sulfur cluster binding"/>
    <property type="evidence" value="ECO:0007669"/>
    <property type="project" value="UniProtKB-KW"/>
</dbReference>
<accession>H2C1H3</accession>
<evidence type="ECO:0000259" key="6">
    <source>
        <dbReference type="PROSITE" id="PS51918"/>
    </source>
</evidence>
<keyword evidence="3" id="KW-0408">Iron</keyword>
<feature type="domain" description="Radical SAM core" evidence="6">
    <location>
        <begin position="21"/>
        <end position="233"/>
    </location>
</feature>
<dbReference type="InterPro" id="IPR058240">
    <property type="entry name" value="rSAM_sf"/>
</dbReference>
<dbReference type="PROSITE" id="PS51918">
    <property type="entry name" value="RADICAL_SAM"/>
    <property type="match status" value="1"/>
</dbReference>
<gene>
    <name evidence="7" type="ORF">MetMK1DRAFT_00005960</name>
</gene>
<keyword evidence="2" id="KW-0479">Metal-binding</keyword>
<keyword evidence="8" id="KW-1185">Reference proteome</keyword>
<proteinExistence type="predicted"/>
<dbReference type="InterPro" id="IPR050377">
    <property type="entry name" value="Radical_SAM_PqqE_MftC-like"/>
</dbReference>
<sequence>MSKLRPVLVRGTFRAIKGVRRKLPLIAGHKLLYSCNLRCRMCPFWRRSDERLLTLSEEVKMMDKLAEAGVLFMGFEGGEPTLRRDLPDILRESHERFHTSLVTNGFTLSSKVEQIHRYLDYLFVSLDGIGATHDKIRGVEGSFQRAVEGIKKAREYIPVGISSTLTEENLDEAVPLVELADRLGVSINFQVAFNYSTAEKLTPSRAKLRGVLETLLKLKGEGYPIINSKEYFEALLSSWYGGVPWECKPWLTINIDPQGRIVLPCYVLEEYRGGVKVWETNIVELWNSYDWENLKRCNKCALSCYLEPSLFSWSNPSMVKERLLDNIVSVIRKTVSRGTPRKRSRPTGQRLPLSA</sequence>
<evidence type="ECO:0000256" key="1">
    <source>
        <dbReference type="ARBA" id="ARBA00022691"/>
    </source>
</evidence>
<dbReference type="SFLD" id="SFLDG01067">
    <property type="entry name" value="SPASM/twitch_domain_containing"/>
    <property type="match status" value="1"/>
</dbReference>
<dbReference type="Pfam" id="PF11946">
    <property type="entry name" value="DUF3463"/>
    <property type="match status" value="1"/>
</dbReference>
<dbReference type="Proteomes" id="UP000003980">
    <property type="component" value="Unassembled WGS sequence"/>
</dbReference>
<dbReference type="Pfam" id="PF04055">
    <property type="entry name" value="Radical_SAM"/>
    <property type="match status" value="1"/>
</dbReference>
<dbReference type="SUPFAM" id="SSF102114">
    <property type="entry name" value="Radical SAM enzymes"/>
    <property type="match status" value="1"/>
</dbReference>
<keyword evidence="1" id="KW-0949">S-adenosyl-L-methionine</keyword>
<evidence type="ECO:0000313" key="7">
    <source>
        <dbReference type="EMBL" id="EHP70094.1"/>
    </source>
</evidence>
<evidence type="ECO:0000256" key="2">
    <source>
        <dbReference type="ARBA" id="ARBA00022723"/>
    </source>
</evidence>
<dbReference type="EMBL" id="JH597761">
    <property type="protein sequence ID" value="EHP70094.1"/>
    <property type="molecule type" value="Genomic_DNA"/>
</dbReference>
<evidence type="ECO:0000256" key="4">
    <source>
        <dbReference type="ARBA" id="ARBA00023014"/>
    </source>
</evidence>
<feature type="region of interest" description="Disordered" evidence="5">
    <location>
        <begin position="336"/>
        <end position="355"/>
    </location>
</feature>
<dbReference type="SFLD" id="SFLDS00029">
    <property type="entry name" value="Radical_SAM"/>
    <property type="match status" value="1"/>
</dbReference>
<dbReference type="eggNOG" id="arCOG00938">
    <property type="taxonomic scope" value="Archaea"/>
</dbReference>
<dbReference type="GO" id="GO:0046872">
    <property type="term" value="F:metal ion binding"/>
    <property type="evidence" value="ECO:0007669"/>
    <property type="project" value="UniProtKB-KW"/>
</dbReference>
<dbReference type="HOGENOM" id="CLU_009273_4_5_2"/>
<evidence type="ECO:0000313" key="8">
    <source>
        <dbReference type="Proteomes" id="UP000003980"/>
    </source>
</evidence>
<name>H2C1H3_9CREN</name>
<dbReference type="RefSeq" id="WP_009070498.1">
    <property type="nucleotide sequence ID" value="NZ_JH597761.1"/>
</dbReference>
<dbReference type="GO" id="GO:0003824">
    <property type="term" value="F:catalytic activity"/>
    <property type="evidence" value="ECO:0007669"/>
    <property type="project" value="InterPro"/>
</dbReference>
<dbReference type="CDD" id="cd01335">
    <property type="entry name" value="Radical_SAM"/>
    <property type="match status" value="1"/>
</dbReference>
<dbReference type="InterPro" id="IPR013785">
    <property type="entry name" value="Aldolase_TIM"/>
</dbReference>
<evidence type="ECO:0000256" key="3">
    <source>
        <dbReference type="ARBA" id="ARBA00023004"/>
    </source>
</evidence>
<dbReference type="NCBIfam" id="TIGR03961">
    <property type="entry name" value="rSAM_PTO1314"/>
    <property type="match status" value="1"/>
</dbReference>
<dbReference type="PANTHER" id="PTHR11228:SF7">
    <property type="entry name" value="PQQA PEPTIDE CYCLASE"/>
    <property type="match status" value="1"/>
</dbReference>
<dbReference type="InterPro" id="IPR023863">
    <property type="entry name" value="rSAM_PTO1314"/>
</dbReference>